<gene>
    <name evidence="1" type="ORF">A3J59_03910</name>
</gene>
<dbReference type="STRING" id="1797542.A3J59_03910"/>
<evidence type="ECO:0000313" key="2">
    <source>
        <dbReference type="Proteomes" id="UP000177310"/>
    </source>
</evidence>
<dbReference type="AlphaFoldDB" id="A0A1G1YIE7"/>
<organism evidence="1 2">
    <name type="scientific">Candidatus Buchananbacteria bacterium RIFCSPHIGHO2_02_FULL_56_16</name>
    <dbReference type="NCBI Taxonomy" id="1797542"/>
    <lineage>
        <taxon>Bacteria</taxon>
        <taxon>Candidatus Buchananiibacteriota</taxon>
    </lineage>
</organism>
<evidence type="ECO:0000313" key="1">
    <source>
        <dbReference type="EMBL" id="OGY52034.1"/>
    </source>
</evidence>
<dbReference type="Proteomes" id="UP000177310">
    <property type="component" value="Unassembled WGS sequence"/>
</dbReference>
<accession>A0A1G1YIE7</accession>
<reference evidence="1 2" key="1">
    <citation type="journal article" date="2016" name="Nat. Commun.">
        <title>Thousands of microbial genomes shed light on interconnected biogeochemical processes in an aquifer system.</title>
        <authorList>
            <person name="Anantharaman K."/>
            <person name="Brown C.T."/>
            <person name="Hug L.A."/>
            <person name="Sharon I."/>
            <person name="Castelle C.J."/>
            <person name="Probst A.J."/>
            <person name="Thomas B.C."/>
            <person name="Singh A."/>
            <person name="Wilkins M.J."/>
            <person name="Karaoz U."/>
            <person name="Brodie E.L."/>
            <person name="Williams K.H."/>
            <person name="Hubbard S.S."/>
            <person name="Banfield J.F."/>
        </authorList>
    </citation>
    <scope>NUCLEOTIDE SEQUENCE [LARGE SCALE GENOMIC DNA]</scope>
</reference>
<dbReference type="EMBL" id="MHIL01000010">
    <property type="protein sequence ID" value="OGY52034.1"/>
    <property type="molecule type" value="Genomic_DNA"/>
</dbReference>
<comment type="caution">
    <text evidence="1">The sequence shown here is derived from an EMBL/GenBank/DDBJ whole genome shotgun (WGS) entry which is preliminary data.</text>
</comment>
<name>A0A1G1YIE7_9BACT</name>
<proteinExistence type="predicted"/>
<sequence>MNYPSLPSLLEKVAQLRANGAIDLSTEEDLSIAVMNLVSIEEHCFFSSQKTGNQSYLDLLDQVRQARAELLGQLIDRHEGESWCISKHLLAATMRLIEVGTKRRAAGQPELARQTFDRAYQLYGLFWSLRLKLNEPGAIATAVSAEARASEKSGSTKPWDYRAIVDKLVDCCDERAKK</sequence>
<protein>
    <submittedName>
        <fullName evidence="1">Uncharacterized protein</fullName>
    </submittedName>
</protein>